<feature type="region of interest" description="Disordered" evidence="1">
    <location>
        <begin position="69"/>
        <end position="92"/>
    </location>
</feature>
<accession>A0ABC8UQ77</accession>
<feature type="compositionally biased region" description="Polar residues" evidence="1">
    <location>
        <begin position="69"/>
        <end position="80"/>
    </location>
</feature>
<feature type="compositionally biased region" description="Basic residues" evidence="1">
    <location>
        <begin position="81"/>
        <end position="92"/>
    </location>
</feature>
<comment type="caution">
    <text evidence="2">The sequence shown here is derived from an EMBL/GenBank/DDBJ whole genome shotgun (WGS) entry which is preliminary data.</text>
</comment>
<dbReference type="Proteomes" id="UP001642360">
    <property type="component" value="Unassembled WGS sequence"/>
</dbReference>
<sequence>MEKWKSWLWFNFKSSFRLPSKGILVKITSTLRHQAKENKHGLVNLYNDMEACAGYADIQVMWEMIHSTRPSNARNTQSSKKPSHWRFCRRPI</sequence>
<dbReference type="PANTHER" id="PTHR33181">
    <property type="entry name" value="OS01G0778500 PROTEIN"/>
    <property type="match status" value="1"/>
</dbReference>
<name>A0ABC8UQ77_9AQUA</name>
<dbReference type="AlphaFoldDB" id="A0ABC8UQ77"/>
<gene>
    <name evidence="2" type="ORF">ILEXP_LOCUS53373</name>
</gene>
<organism evidence="2 3">
    <name type="scientific">Ilex paraguariensis</name>
    <name type="common">yerba mate</name>
    <dbReference type="NCBI Taxonomy" id="185542"/>
    <lineage>
        <taxon>Eukaryota</taxon>
        <taxon>Viridiplantae</taxon>
        <taxon>Streptophyta</taxon>
        <taxon>Embryophyta</taxon>
        <taxon>Tracheophyta</taxon>
        <taxon>Spermatophyta</taxon>
        <taxon>Magnoliopsida</taxon>
        <taxon>eudicotyledons</taxon>
        <taxon>Gunneridae</taxon>
        <taxon>Pentapetalae</taxon>
        <taxon>asterids</taxon>
        <taxon>campanulids</taxon>
        <taxon>Aquifoliales</taxon>
        <taxon>Aquifoliaceae</taxon>
        <taxon>Ilex</taxon>
    </lineage>
</organism>
<evidence type="ECO:0000313" key="3">
    <source>
        <dbReference type="Proteomes" id="UP001642360"/>
    </source>
</evidence>
<keyword evidence="3" id="KW-1185">Reference proteome</keyword>
<reference evidence="2 3" key="1">
    <citation type="submission" date="2024-02" db="EMBL/GenBank/DDBJ databases">
        <authorList>
            <person name="Vignale AGUSTIN F."/>
            <person name="Sosa J E."/>
            <person name="Modenutti C."/>
        </authorList>
    </citation>
    <scope>NUCLEOTIDE SEQUENCE [LARGE SCALE GENOMIC DNA]</scope>
</reference>
<proteinExistence type="predicted"/>
<protein>
    <submittedName>
        <fullName evidence="2">Uncharacterized protein</fullName>
    </submittedName>
</protein>
<evidence type="ECO:0000256" key="1">
    <source>
        <dbReference type="SAM" id="MobiDB-lite"/>
    </source>
</evidence>
<evidence type="ECO:0000313" key="2">
    <source>
        <dbReference type="EMBL" id="CAK9183134.1"/>
    </source>
</evidence>
<dbReference type="EMBL" id="CAUOFW020008514">
    <property type="protein sequence ID" value="CAK9183134.1"/>
    <property type="molecule type" value="Genomic_DNA"/>
</dbReference>
<dbReference type="PANTHER" id="PTHR33181:SF15">
    <property type="entry name" value="PROTEIN FAR1-RELATED SEQUENCE"/>
    <property type="match status" value="1"/>
</dbReference>